<accession>A0ABS1RVX6</accession>
<evidence type="ECO:0000313" key="2">
    <source>
        <dbReference type="Proteomes" id="UP000604473"/>
    </source>
</evidence>
<protein>
    <submittedName>
        <fullName evidence="1">Uncharacterized protein</fullName>
    </submittedName>
</protein>
<dbReference type="Proteomes" id="UP000604473">
    <property type="component" value="Unassembled WGS sequence"/>
</dbReference>
<organism evidence="1 2">
    <name type="scientific">Rhodovulum sulfidophilum</name>
    <name type="common">Rhodobacter sulfidophilus</name>
    <dbReference type="NCBI Taxonomy" id="35806"/>
    <lineage>
        <taxon>Bacteria</taxon>
        <taxon>Pseudomonadati</taxon>
        <taxon>Pseudomonadota</taxon>
        <taxon>Alphaproteobacteria</taxon>
        <taxon>Rhodobacterales</taxon>
        <taxon>Paracoccaceae</taxon>
        <taxon>Rhodovulum</taxon>
    </lineage>
</organism>
<comment type="caution">
    <text evidence="1">The sequence shown here is derived from an EMBL/GenBank/DDBJ whole genome shotgun (WGS) entry which is preliminary data.</text>
</comment>
<gene>
    <name evidence="1" type="ORF">JMM60_14980</name>
</gene>
<keyword evidence="2" id="KW-1185">Reference proteome</keyword>
<sequence length="106" mass="11426">MKLHNVTDIRVAHFPEGPMATPARSISGKPEANGPIWPEHVIAHIAVEVFDDVIPDGEGPREASFVVEFKCPSTETLATIERLALRQLASDLAALSEDVARAAEAE</sequence>
<dbReference type="RefSeq" id="WP_202249810.1">
    <property type="nucleotide sequence ID" value="NZ_JAESJJ010000021.1"/>
</dbReference>
<evidence type="ECO:0000313" key="1">
    <source>
        <dbReference type="EMBL" id="MBL3610078.1"/>
    </source>
</evidence>
<name>A0ABS1RVX6_RHOSU</name>
<proteinExistence type="predicted"/>
<dbReference type="EMBL" id="JAESJJ010000021">
    <property type="protein sequence ID" value="MBL3610078.1"/>
    <property type="molecule type" value="Genomic_DNA"/>
</dbReference>
<reference evidence="1 2" key="1">
    <citation type="submission" date="2021-01" db="EMBL/GenBank/DDBJ databases">
        <title>Draft genomes of Rhodovulum sulfidophilum.</title>
        <authorList>
            <person name="Guzman M.S."/>
        </authorList>
    </citation>
    <scope>NUCLEOTIDE SEQUENCE [LARGE SCALE GENOMIC DNA]</scope>
    <source>
        <strain evidence="1 2">AB35</strain>
    </source>
</reference>